<protein>
    <submittedName>
        <fullName evidence="2">Lipocalin-like domain-containing protein</fullName>
    </submittedName>
</protein>
<dbReference type="Proteomes" id="UP000198281">
    <property type="component" value="Unassembled WGS sequence"/>
</dbReference>
<sequence>MTEADVKLRNALLGAWELVLWTNRRPDDVIEHPFGDHPRGVIIYAPDGHMSVHMLRPGIAPFGTPPAATPPERVIDAYHGYVGYFGRFTVDAAHSIVTHHIDGAWYPDIQGDQVRHCRLDGDRLFLEAETPTGWVTIEWRRAPAR</sequence>
<name>A0A239HJ07_9SPHN</name>
<dbReference type="RefSeq" id="WP_089220332.1">
    <property type="nucleotide sequence ID" value="NZ_FZOS01000017.1"/>
</dbReference>
<keyword evidence="3" id="KW-1185">Reference proteome</keyword>
<reference evidence="3" key="1">
    <citation type="submission" date="2017-06" db="EMBL/GenBank/DDBJ databases">
        <authorList>
            <person name="Varghese N."/>
            <person name="Submissions S."/>
        </authorList>
    </citation>
    <scope>NUCLEOTIDE SEQUENCE [LARGE SCALE GENOMIC DNA]</scope>
    <source>
        <strain evidence="3">LNB2</strain>
    </source>
</reference>
<evidence type="ECO:0000313" key="2">
    <source>
        <dbReference type="EMBL" id="SNS81389.1"/>
    </source>
</evidence>
<dbReference type="Pfam" id="PF13924">
    <property type="entry name" value="Lipocalin_5"/>
    <property type="match status" value="1"/>
</dbReference>
<dbReference type="OrthoDB" id="8370150at2"/>
<feature type="domain" description="Lipocalin-like" evidence="1">
    <location>
        <begin position="14"/>
        <end position="131"/>
    </location>
</feature>
<dbReference type="AlphaFoldDB" id="A0A239HJ07"/>
<evidence type="ECO:0000259" key="1">
    <source>
        <dbReference type="Pfam" id="PF13924"/>
    </source>
</evidence>
<dbReference type="EMBL" id="FZOS01000017">
    <property type="protein sequence ID" value="SNS81389.1"/>
    <property type="molecule type" value="Genomic_DNA"/>
</dbReference>
<accession>A0A239HJ07</accession>
<organism evidence="2 3">
    <name type="scientific">Edaphosphingomonas laterariae</name>
    <dbReference type="NCBI Taxonomy" id="861865"/>
    <lineage>
        <taxon>Bacteria</taxon>
        <taxon>Pseudomonadati</taxon>
        <taxon>Pseudomonadota</taxon>
        <taxon>Alphaproteobacteria</taxon>
        <taxon>Sphingomonadales</taxon>
        <taxon>Rhizorhabdaceae</taxon>
        <taxon>Edaphosphingomonas</taxon>
    </lineage>
</organism>
<gene>
    <name evidence="2" type="ORF">SAMN06295912_11753</name>
</gene>
<proteinExistence type="predicted"/>
<evidence type="ECO:0000313" key="3">
    <source>
        <dbReference type="Proteomes" id="UP000198281"/>
    </source>
</evidence>
<dbReference type="InterPro" id="IPR024311">
    <property type="entry name" value="Lipocalin-like"/>
</dbReference>